<dbReference type="AlphaFoldDB" id="A0A3L8PUY6"/>
<dbReference type="RefSeq" id="WP_121839577.1">
    <property type="nucleotide sequence ID" value="NZ_ML014792.1"/>
</dbReference>
<proteinExistence type="predicted"/>
<name>A0A3L8PUY6_9GAMM</name>
<reference evidence="2 3" key="1">
    <citation type="submission" date="2018-09" db="EMBL/GenBank/DDBJ databases">
        <title>Phylogeny of the Shewanellaceae, and recommendation for two new genera, Pseudoshewanella and Parashewanella.</title>
        <authorList>
            <person name="Wang G."/>
        </authorList>
    </citation>
    <scope>NUCLEOTIDE SEQUENCE [LARGE SCALE GENOMIC DNA]</scope>
    <source>
        <strain evidence="2 3">C51</strain>
    </source>
</reference>
<feature type="region of interest" description="Disordered" evidence="1">
    <location>
        <begin position="90"/>
        <end position="158"/>
    </location>
</feature>
<gene>
    <name evidence="2" type="ORF">D5018_13765</name>
</gene>
<evidence type="ECO:0000256" key="1">
    <source>
        <dbReference type="SAM" id="MobiDB-lite"/>
    </source>
</evidence>
<feature type="region of interest" description="Disordered" evidence="1">
    <location>
        <begin position="421"/>
        <end position="488"/>
    </location>
</feature>
<protein>
    <submittedName>
        <fullName evidence="2">Uncharacterized protein</fullName>
    </submittedName>
</protein>
<sequence>MAGRVPPVVQHHAAQSYCHQYGQPDNTLPQNVFSSHAPSPTSGYFHGSHQYQIAPVAPEFQSSGRPQPPNEEFFASGAYSDSIQADGAWAAGDANDRSSSSREAHRPCSPSYIHNLPPDQRQYFEKAAEGEHSFHRPPPSNPHWQSSSSLSQGMGSNNHSCASYHSSSTIFSYSPSAPNTFNTVNAYRVEESQTLAQPSKPEARPELISRLCFLLKNKMSESDWSQAAYILPAGTENVPQQDFEVFSKKANSVPTSAIVKVLLQWFDLSSVEQTKLQLNLFTEALGYVREDIVNLIKSGANSSDDISNTGYQTFLSQIPYTDSITRGSLLLKIKSTFSHKLVHDQIDTILILAWSKNIINDAELLELLEKKGVGDKSGPLVDYWFNRQARTMEQALDDLREALFVNVRHVELVSKFPRPKEITETTSTPSAQPPSLASRISSNDDNSSMSLVAESDENSEMPSTGEDTENSSPSVDTIDTDGKKKKSQ</sequence>
<evidence type="ECO:0000313" key="3">
    <source>
        <dbReference type="Proteomes" id="UP000281474"/>
    </source>
</evidence>
<feature type="compositionally biased region" description="Basic and acidic residues" evidence="1">
    <location>
        <begin position="122"/>
        <end position="134"/>
    </location>
</feature>
<comment type="caution">
    <text evidence="2">The sequence shown here is derived from an EMBL/GenBank/DDBJ whole genome shotgun (WGS) entry which is preliminary data.</text>
</comment>
<organism evidence="2 3">
    <name type="scientific">Parashewanella curva</name>
    <dbReference type="NCBI Taxonomy" id="2338552"/>
    <lineage>
        <taxon>Bacteria</taxon>
        <taxon>Pseudomonadati</taxon>
        <taxon>Pseudomonadota</taxon>
        <taxon>Gammaproteobacteria</taxon>
        <taxon>Alteromonadales</taxon>
        <taxon>Shewanellaceae</taxon>
        <taxon>Parashewanella</taxon>
    </lineage>
</organism>
<dbReference type="EMBL" id="QZEI01000043">
    <property type="protein sequence ID" value="RLV59136.1"/>
    <property type="molecule type" value="Genomic_DNA"/>
</dbReference>
<accession>A0A3L8PUY6</accession>
<keyword evidence="3" id="KW-1185">Reference proteome</keyword>
<evidence type="ECO:0000313" key="2">
    <source>
        <dbReference type="EMBL" id="RLV59136.1"/>
    </source>
</evidence>
<feature type="compositionally biased region" description="Polar residues" evidence="1">
    <location>
        <begin position="424"/>
        <end position="450"/>
    </location>
</feature>
<feature type="compositionally biased region" description="Basic and acidic residues" evidence="1">
    <location>
        <begin position="94"/>
        <end position="106"/>
    </location>
</feature>
<dbReference type="Proteomes" id="UP000281474">
    <property type="component" value="Unassembled WGS sequence"/>
</dbReference>
<feature type="compositionally biased region" description="Low complexity" evidence="1">
    <location>
        <begin position="142"/>
        <end position="151"/>
    </location>
</feature>